<protein>
    <submittedName>
        <fullName evidence="7">Beta-barrel assembly machine subunit BamA</fullName>
    </submittedName>
</protein>
<dbReference type="Proteomes" id="UP000193355">
    <property type="component" value="Unassembled WGS sequence"/>
</dbReference>
<keyword evidence="5" id="KW-0732">Signal</keyword>
<comment type="subcellular location">
    <subcellularLocation>
        <location evidence="1">Membrane</location>
    </subcellularLocation>
</comment>
<keyword evidence="8" id="KW-1185">Reference proteome</keyword>
<organism evidence="7 8">
    <name type="scientific">Dethiosulfovibrio salsuginis</name>
    <dbReference type="NCBI Taxonomy" id="561720"/>
    <lineage>
        <taxon>Bacteria</taxon>
        <taxon>Thermotogati</taxon>
        <taxon>Synergistota</taxon>
        <taxon>Synergistia</taxon>
        <taxon>Synergistales</taxon>
        <taxon>Dethiosulfovibrionaceae</taxon>
        <taxon>Dethiosulfovibrio</taxon>
    </lineage>
</organism>
<evidence type="ECO:0000313" key="8">
    <source>
        <dbReference type="Proteomes" id="UP000193355"/>
    </source>
</evidence>
<name>A0A1X7JNL3_9BACT</name>
<keyword evidence="4" id="KW-0472">Membrane</keyword>
<sequence>MRKPIMALAMLVVVLFASLSTAEAAPEVTMLAVEGNDHVVSQHILGVVETKIGEPMDQDRLRKDIEAIYGLGFFSYVDAMVDPHLGGAKITYVVTENPVVEKVQFIGNTVYSDEDLMKQVFTSPGTVFNRVFFRHDLQRIREKFQEDGYVMMRVKDVEVEGGIVKVYIMEPRIGEIVIQGNRRTKTYVIKRAINLKEGDLFNSIILRHAINKVRGLGYFEDVSVGFEPAANDPDDVDLILTVQEQKTGKVSFSVSHGSSSGWGGGVGYSDSNLSGRGVNLDLGFELGDYEKYWASLSSSYMDEKTFAWKIGAYSREFEDRSYWDRSMGFDSELFQYDEKRKGGYIGAGRKFKGDDKLSWFVTLDWHDSDVTFKTGSKDIFDTVTAQGGTGGTTFSATGQVTRNNLDPYLSYRKGDVESIAVEHAMKFLGGDWSFTKYWFEGKFFMPIVGMEDFLDLRMKKDNPMLFAARIKAGSSSGSLPWIERYDLGGATSLRGYETGQFKGEELLLGNFELHLPIEEAFSFVLFYDVGNTELSFSDMKDNYGLGVRVRTPMGNLRLDYATGDDDSQFHFGFGEIF</sequence>
<proteinExistence type="predicted"/>
<dbReference type="STRING" id="561720.SAMN06275492_11438"/>
<keyword evidence="3" id="KW-0812">Transmembrane</keyword>
<dbReference type="Gene3D" id="3.10.20.310">
    <property type="entry name" value="membrane protein fhac"/>
    <property type="match status" value="3"/>
</dbReference>
<evidence type="ECO:0000259" key="6">
    <source>
        <dbReference type="PROSITE" id="PS51779"/>
    </source>
</evidence>
<feature type="chain" id="PRO_5013118319" evidence="5">
    <location>
        <begin position="25"/>
        <end position="577"/>
    </location>
</feature>
<reference evidence="8" key="1">
    <citation type="submission" date="2017-04" db="EMBL/GenBank/DDBJ databases">
        <authorList>
            <person name="Varghese N."/>
            <person name="Submissions S."/>
        </authorList>
    </citation>
    <scope>NUCLEOTIDE SEQUENCE [LARGE SCALE GENOMIC DNA]</scope>
    <source>
        <strain evidence="8">USBA 82</strain>
    </source>
</reference>
<dbReference type="AlphaFoldDB" id="A0A1X7JNL3"/>
<dbReference type="Pfam" id="PF01103">
    <property type="entry name" value="Omp85"/>
    <property type="match status" value="1"/>
</dbReference>
<dbReference type="Pfam" id="PF07244">
    <property type="entry name" value="POTRA"/>
    <property type="match status" value="3"/>
</dbReference>
<dbReference type="InterPro" id="IPR039910">
    <property type="entry name" value="D15-like"/>
</dbReference>
<dbReference type="OrthoDB" id="9776356at2"/>
<keyword evidence="2" id="KW-1134">Transmembrane beta strand</keyword>
<evidence type="ECO:0000256" key="1">
    <source>
        <dbReference type="ARBA" id="ARBA00004370"/>
    </source>
</evidence>
<dbReference type="PANTHER" id="PTHR12815">
    <property type="entry name" value="SORTING AND ASSEMBLY MACHINERY SAMM50 PROTEIN FAMILY MEMBER"/>
    <property type="match status" value="1"/>
</dbReference>
<dbReference type="PROSITE" id="PS51779">
    <property type="entry name" value="POTRA"/>
    <property type="match status" value="1"/>
</dbReference>
<feature type="signal peptide" evidence="5">
    <location>
        <begin position="1"/>
        <end position="24"/>
    </location>
</feature>
<evidence type="ECO:0000256" key="4">
    <source>
        <dbReference type="ARBA" id="ARBA00023136"/>
    </source>
</evidence>
<feature type="domain" description="POTRA" evidence="6">
    <location>
        <begin position="171"/>
        <end position="245"/>
    </location>
</feature>
<dbReference type="Gene3D" id="2.40.160.50">
    <property type="entry name" value="membrane protein fhac: a member of the omp85/tpsb transporter family"/>
    <property type="match status" value="1"/>
</dbReference>
<evidence type="ECO:0000256" key="2">
    <source>
        <dbReference type="ARBA" id="ARBA00022452"/>
    </source>
</evidence>
<evidence type="ECO:0000256" key="5">
    <source>
        <dbReference type="SAM" id="SignalP"/>
    </source>
</evidence>
<dbReference type="InterPro" id="IPR010827">
    <property type="entry name" value="BamA/TamA_POTRA"/>
</dbReference>
<dbReference type="EMBL" id="FXBB01000014">
    <property type="protein sequence ID" value="SMG29788.1"/>
    <property type="molecule type" value="Genomic_DNA"/>
</dbReference>
<dbReference type="GO" id="GO:0019867">
    <property type="term" value="C:outer membrane"/>
    <property type="evidence" value="ECO:0007669"/>
    <property type="project" value="InterPro"/>
</dbReference>
<gene>
    <name evidence="7" type="ORF">SAMN06275492_11438</name>
</gene>
<evidence type="ECO:0000313" key="7">
    <source>
        <dbReference type="EMBL" id="SMG29788.1"/>
    </source>
</evidence>
<dbReference type="InterPro" id="IPR000184">
    <property type="entry name" value="Bac_surfAg_D15"/>
</dbReference>
<dbReference type="InterPro" id="IPR034746">
    <property type="entry name" value="POTRA"/>
</dbReference>
<dbReference type="PANTHER" id="PTHR12815:SF18">
    <property type="entry name" value="SORTING AND ASSEMBLY MACHINERY COMPONENT 50 HOMOLOG"/>
    <property type="match status" value="1"/>
</dbReference>
<accession>A0A1X7JNL3</accession>
<dbReference type="RefSeq" id="WP_085544584.1">
    <property type="nucleotide sequence ID" value="NZ_FXBB01000014.1"/>
</dbReference>
<evidence type="ECO:0000256" key="3">
    <source>
        <dbReference type="ARBA" id="ARBA00022692"/>
    </source>
</evidence>